<dbReference type="AlphaFoldDB" id="A0A8X6Q4Q4"/>
<keyword evidence="2" id="KW-1185">Reference proteome</keyword>
<dbReference type="Proteomes" id="UP000887013">
    <property type="component" value="Unassembled WGS sequence"/>
</dbReference>
<protein>
    <submittedName>
        <fullName evidence="1">Uncharacterized protein</fullName>
    </submittedName>
</protein>
<organism evidence="1 2">
    <name type="scientific">Nephila pilipes</name>
    <name type="common">Giant wood spider</name>
    <name type="synonym">Nephila maculata</name>
    <dbReference type="NCBI Taxonomy" id="299642"/>
    <lineage>
        <taxon>Eukaryota</taxon>
        <taxon>Metazoa</taxon>
        <taxon>Ecdysozoa</taxon>
        <taxon>Arthropoda</taxon>
        <taxon>Chelicerata</taxon>
        <taxon>Arachnida</taxon>
        <taxon>Araneae</taxon>
        <taxon>Araneomorphae</taxon>
        <taxon>Entelegynae</taxon>
        <taxon>Araneoidea</taxon>
        <taxon>Nephilidae</taxon>
        <taxon>Nephila</taxon>
    </lineage>
</organism>
<evidence type="ECO:0000313" key="1">
    <source>
        <dbReference type="EMBL" id="GFU06135.1"/>
    </source>
</evidence>
<gene>
    <name evidence="1" type="ORF">NPIL_197731</name>
</gene>
<name>A0A8X6Q4Q4_NEPPI</name>
<reference evidence="1" key="1">
    <citation type="submission" date="2020-08" db="EMBL/GenBank/DDBJ databases">
        <title>Multicomponent nature underlies the extraordinary mechanical properties of spider dragline silk.</title>
        <authorList>
            <person name="Kono N."/>
            <person name="Nakamura H."/>
            <person name="Mori M."/>
            <person name="Yoshida Y."/>
            <person name="Ohtoshi R."/>
            <person name="Malay A.D."/>
            <person name="Moran D.A.P."/>
            <person name="Tomita M."/>
            <person name="Numata K."/>
            <person name="Arakawa K."/>
        </authorList>
    </citation>
    <scope>NUCLEOTIDE SEQUENCE</scope>
</reference>
<dbReference type="OrthoDB" id="10457164at2759"/>
<proteinExistence type="predicted"/>
<accession>A0A8X6Q4Q4</accession>
<sequence>MAQGMASIDAVYQQAHDFITRCKTEFHWEDLSNDLDMDIGCGVQFHCPRAIIDQFSEVLCVTPMDKNTRTLLLKDTFATEFPTRIRDARLQFQN</sequence>
<evidence type="ECO:0000313" key="2">
    <source>
        <dbReference type="Proteomes" id="UP000887013"/>
    </source>
</evidence>
<comment type="caution">
    <text evidence="1">The sequence shown here is derived from an EMBL/GenBank/DDBJ whole genome shotgun (WGS) entry which is preliminary data.</text>
</comment>
<dbReference type="EMBL" id="BMAW01028171">
    <property type="protein sequence ID" value="GFU06135.1"/>
    <property type="molecule type" value="Genomic_DNA"/>
</dbReference>